<dbReference type="AlphaFoldDB" id="A0A3P3VU02"/>
<dbReference type="EMBL" id="RQVS01000011">
    <property type="protein sequence ID" value="RRJ86160.1"/>
    <property type="molecule type" value="Genomic_DNA"/>
</dbReference>
<evidence type="ECO:0000313" key="3">
    <source>
        <dbReference type="Proteomes" id="UP000274391"/>
    </source>
</evidence>
<organism evidence="2 3">
    <name type="scientific">Gulosibacter macacae</name>
    <dbReference type="NCBI Taxonomy" id="2488791"/>
    <lineage>
        <taxon>Bacteria</taxon>
        <taxon>Bacillati</taxon>
        <taxon>Actinomycetota</taxon>
        <taxon>Actinomycetes</taxon>
        <taxon>Micrococcales</taxon>
        <taxon>Microbacteriaceae</taxon>
        <taxon>Gulosibacter</taxon>
    </lineage>
</organism>
<sequence>MSSSPSKPCTQPIRPGNSASALVPPASGRCRSMPARSSISRARLGIAATLLSAFLLTGCTSTGDSDMNGFPNVDGEAPVSQRESLNDYADRVLPVVDDFQHAVSAAGAGELRVGEAGIPRFPVRPCGDDTWSITALAAVGSLVPLETLMTLGNEHFLKLGFSEPQQFDNGTGVVTVRWFDPVNGGYVSATWAEGSHTGMLSMSGCRLVTEPKALEADLAAKFPYEAGFATPEPAK</sequence>
<reference evidence="2 3" key="1">
    <citation type="submission" date="2018-11" db="EMBL/GenBank/DDBJ databases">
        <title>YIM 102482-1 draft genome.</title>
        <authorList>
            <person name="Li G."/>
            <person name="Jiang Y."/>
        </authorList>
    </citation>
    <scope>NUCLEOTIDE SEQUENCE [LARGE SCALE GENOMIC DNA]</scope>
    <source>
        <strain evidence="2 3">YIM 102482-1</strain>
    </source>
</reference>
<evidence type="ECO:0000313" key="2">
    <source>
        <dbReference type="EMBL" id="RRJ86160.1"/>
    </source>
</evidence>
<comment type="caution">
    <text evidence="2">The sequence shown here is derived from an EMBL/GenBank/DDBJ whole genome shotgun (WGS) entry which is preliminary data.</text>
</comment>
<proteinExistence type="predicted"/>
<gene>
    <name evidence="2" type="ORF">EG850_09625</name>
</gene>
<evidence type="ECO:0000256" key="1">
    <source>
        <dbReference type="SAM" id="MobiDB-lite"/>
    </source>
</evidence>
<dbReference type="Proteomes" id="UP000274391">
    <property type="component" value="Unassembled WGS sequence"/>
</dbReference>
<dbReference type="Gene3D" id="3.30.2030.30">
    <property type="match status" value="1"/>
</dbReference>
<name>A0A3P3VU02_9MICO</name>
<feature type="region of interest" description="Disordered" evidence="1">
    <location>
        <begin position="1"/>
        <end position="27"/>
    </location>
</feature>
<keyword evidence="3" id="KW-1185">Reference proteome</keyword>
<accession>A0A3P3VU02</accession>
<protein>
    <submittedName>
        <fullName evidence="2">DUF4853 domain-containing protein</fullName>
    </submittedName>
</protein>